<dbReference type="InterPro" id="IPR012865">
    <property type="entry name" value="DUF1642"/>
</dbReference>
<reference evidence="1 5" key="2">
    <citation type="submission" date="2019-03" db="EMBL/GenBank/DDBJ databases">
        <authorList>
            <person name="Ashton P.M."/>
            <person name="Dallman T."/>
            <person name="Nair S."/>
            <person name="De Pinna E."/>
            <person name="Peters T."/>
            <person name="Grant K."/>
        </authorList>
    </citation>
    <scope>NUCLEOTIDE SEQUENCE [LARGE SCALE GENOMIC DNA]</scope>
    <source>
        <strain evidence="1 5">688377</strain>
        <strain evidence="3 6">833351</strain>
    </source>
</reference>
<accession>A0A4B6SXP8</accession>
<name>A0A4B6SXP8_LISMN</name>
<reference evidence="2 4" key="1">
    <citation type="submission" date="2018-06" db="EMBL/GenBank/DDBJ databases">
        <authorList>
            <consortium name="GenomeTrakr: Next Generation Sequencing Network for Food Pathogen Tracability"/>
        </authorList>
    </citation>
    <scope>NUCLEOTIDE SEQUENCE [LARGE SCALE GENOMIC DNA]</scope>
    <source>
        <strain evidence="2 4">NYAG13B12507-5</strain>
    </source>
</reference>
<evidence type="ECO:0000313" key="2">
    <source>
        <dbReference type="EMBL" id="EAD8146586.1"/>
    </source>
</evidence>
<evidence type="ECO:0000313" key="5">
    <source>
        <dbReference type="Proteomes" id="UP000413786"/>
    </source>
</evidence>
<evidence type="ECO:0000313" key="4">
    <source>
        <dbReference type="Proteomes" id="UP000371553"/>
    </source>
</evidence>
<evidence type="ECO:0000313" key="6">
    <source>
        <dbReference type="Proteomes" id="UP000458487"/>
    </source>
</evidence>
<evidence type="ECO:0000313" key="3">
    <source>
        <dbReference type="EMBL" id="EDN9630915.1"/>
    </source>
</evidence>
<gene>
    <name evidence="2" type="ORF">CD20_10920</name>
    <name evidence="1" type="ORF">E0I39_05030</name>
    <name evidence="3" type="ORF">GI230_15065</name>
</gene>
<dbReference type="AlphaFoldDB" id="A0A4B6SXP8"/>
<organism evidence="2 4">
    <name type="scientific">Listeria monocytogenes</name>
    <dbReference type="NCBI Taxonomy" id="1639"/>
    <lineage>
        <taxon>Bacteria</taxon>
        <taxon>Bacillati</taxon>
        <taxon>Bacillota</taxon>
        <taxon>Bacilli</taxon>
        <taxon>Bacillales</taxon>
        <taxon>Listeriaceae</taxon>
        <taxon>Listeria</taxon>
    </lineage>
</organism>
<dbReference type="Proteomes" id="UP000458487">
    <property type="component" value="Unassembled WGS sequence"/>
</dbReference>
<evidence type="ECO:0000313" key="1">
    <source>
        <dbReference type="EMBL" id="EAC4482246.1"/>
    </source>
</evidence>
<dbReference type="Proteomes" id="UP000413786">
    <property type="component" value="Unassembled WGS sequence"/>
</dbReference>
<dbReference type="Proteomes" id="UP000371553">
    <property type="component" value="Unassembled WGS sequence"/>
</dbReference>
<comment type="caution">
    <text evidence="2">The sequence shown here is derived from an EMBL/GenBank/DDBJ whole genome shotgun (WGS) entry which is preliminary data.</text>
</comment>
<dbReference type="EMBL" id="AAAIJX010000003">
    <property type="protein sequence ID" value="EAC4482246.1"/>
    <property type="molecule type" value="Genomic_DNA"/>
</dbReference>
<proteinExistence type="predicted"/>
<sequence>MNFKVGDRVEFIYRNKKSVGEINGVFPETQILAIKQSDSPVDLLFSDKAVVKVEEPELVVVPQCVADWIEQKKANGDQLYIAMDKSWESMNYTVSDWLEEGEDRYNKFARAWLDGYEVEKEPLYYVQLIQGISGYLNVRNDGMQFLNSRGQIAELKTRFTEKEIKAMDKGEAYWLLREPVKEAEGEA</sequence>
<dbReference type="Pfam" id="PF07852">
    <property type="entry name" value="DUF1642"/>
    <property type="match status" value="1"/>
</dbReference>
<protein>
    <submittedName>
        <fullName evidence="2">DUF1642 domain-containing protein</fullName>
    </submittedName>
</protein>
<dbReference type="EMBL" id="AANDQG010000019">
    <property type="protein sequence ID" value="EDN9630915.1"/>
    <property type="molecule type" value="Genomic_DNA"/>
</dbReference>
<dbReference type="RefSeq" id="WP_014930121.1">
    <property type="nucleotide sequence ID" value="NZ_CP023752.1"/>
</dbReference>
<dbReference type="EMBL" id="AAAPCR010000010">
    <property type="protein sequence ID" value="EAD8146586.1"/>
    <property type="molecule type" value="Genomic_DNA"/>
</dbReference>